<dbReference type="GeneID" id="98660631"/>
<evidence type="ECO:0000256" key="2">
    <source>
        <dbReference type="ARBA" id="ARBA00009496"/>
    </source>
</evidence>
<dbReference type="SMART" id="SM00481">
    <property type="entry name" value="POLIIIAc"/>
    <property type="match status" value="1"/>
</dbReference>
<dbReference type="PANTHER" id="PTHR32294">
    <property type="entry name" value="DNA POLYMERASE III SUBUNIT ALPHA"/>
    <property type="match status" value="1"/>
</dbReference>
<dbReference type="Pfam" id="PF14579">
    <property type="entry name" value="HHH_6"/>
    <property type="match status" value="1"/>
</dbReference>
<dbReference type="GO" id="GO:0003676">
    <property type="term" value="F:nucleic acid binding"/>
    <property type="evidence" value="ECO:0007669"/>
    <property type="project" value="InterPro"/>
</dbReference>
<dbReference type="InterPro" id="IPR029460">
    <property type="entry name" value="DNAPol_HHH"/>
</dbReference>
<dbReference type="InterPro" id="IPR016195">
    <property type="entry name" value="Pol/histidinol_Pase-like"/>
</dbReference>
<keyword evidence="7" id="KW-0235">DNA replication</keyword>
<gene>
    <name evidence="12" type="ORF">LKD22_10480</name>
</gene>
<dbReference type="PANTHER" id="PTHR32294:SF0">
    <property type="entry name" value="DNA POLYMERASE III SUBUNIT ALPHA"/>
    <property type="match status" value="1"/>
</dbReference>
<evidence type="ECO:0000256" key="4">
    <source>
        <dbReference type="ARBA" id="ARBA00019114"/>
    </source>
</evidence>
<dbReference type="GO" id="GO:0006260">
    <property type="term" value="P:DNA replication"/>
    <property type="evidence" value="ECO:0007669"/>
    <property type="project" value="UniProtKB-KW"/>
</dbReference>
<protein>
    <recommendedName>
        <fullName evidence="4">DNA polymerase III subunit alpha</fullName>
        <ecNumber evidence="3">2.7.7.7</ecNumber>
    </recommendedName>
</protein>
<reference evidence="12 13" key="1">
    <citation type="submission" date="2021-10" db="EMBL/GenBank/DDBJ databases">
        <title>Anaerobic single-cell dispensing facilitates the cultivation of human gut bacteria.</title>
        <authorList>
            <person name="Afrizal A."/>
        </authorList>
    </citation>
    <scope>NUCLEOTIDE SEQUENCE [LARGE SCALE GENOMIC DNA]</scope>
    <source>
        <strain evidence="12 13">CLA-AA-H270</strain>
    </source>
</reference>
<evidence type="ECO:0000313" key="12">
    <source>
        <dbReference type="EMBL" id="MCC2177544.1"/>
    </source>
</evidence>
<evidence type="ECO:0000313" key="13">
    <source>
        <dbReference type="Proteomes" id="UP001298753"/>
    </source>
</evidence>
<dbReference type="InterPro" id="IPR003141">
    <property type="entry name" value="Pol/His_phosphatase_N"/>
</dbReference>
<dbReference type="InterPro" id="IPR040982">
    <property type="entry name" value="DNA_pol3_finger"/>
</dbReference>
<comment type="similarity">
    <text evidence="2">Belongs to the DNA polymerase type-C family. DnaE subfamily.</text>
</comment>
<dbReference type="InterPro" id="IPR004013">
    <property type="entry name" value="PHP_dom"/>
</dbReference>
<proteinExistence type="inferred from homology"/>
<name>A0AAW4VZX6_9FIRM</name>
<dbReference type="Gene3D" id="1.10.10.1600">
    <property type="entry name" value="Bacterial DNA polymerase III alpha subunit, thumb domain"/>
    <property type="match status" value="1"/>
</dbReference>
<dbReference type="AlphaFoldDB" id="A0AAW4VZX6"/>
<dbReference type="NCBIfam" id="NF005298">
    <property type="entry name" value="PRK06826.1"/>
    <property type="match status" value="1"/>
</dbReference>
<dbReference type="CDD" id="cd04485">
    <property type="entry name" value="DnaE_OBF"/>
    <property type="match status" value="1"/>
</dbReference>
<dbReference type="Pfam" id="PF17657">
    <property type="entry name" value="DNA_pol3_finger"/>
    <property type="match status" value="1"/>
</dbReference>
<dbReference type="CDD" id="cd12113">
    <property type="entry name" value="PHP_PolIIIA_DnaE3"/>
    <property type="match status" value="1"/>
</dbReference>
<comment type="catalytic activity">
    <reaction evidence="10">
        <text>DNA(n) + a 2'-deoxyribonucleoside 5'-triphosphate = DNA(n+1) + diphosphate</text>
        <dbReference type="Rhea" id="RHEA:22508"/>
        <dbReference type="Rhea" id="RHEA-COMP:17339"/>
        <dbReference type="Rhea" id="RHEA-COMP:17340"/>
        <dbReference type="ChEBI" id="CHEBI:33019"/>
        <dbReference type="ChEBI" id="CHEBI:61560"/>
        <dbReference type="ChEBI" id="CHEBI:173112"/>
        <dbReference type="EC" id="2.7.7.7"/>
    </reaction>
</comment>
<dbReference type="Pfam" id="PF07733">
    <property type="entry name" value="DNA_pol3_alpha"/>
    <property type="match status" value="1"/>
</dbReference>
<evidence type="ECO:0000256" key="1">
    <source>
        <dbReference type="ARBA" id="ARBA00004496"/>
    </source>
</evidence>
<dbReference type="SUPFAM" id="SSF89550">
    <property type="entry name" value="PHP domain-like"/>
    <property type="match status" value="1"/>
</dbReference>
<dbReference type="InterPro" id="IPR004365">
    <property type="entry name" value="NA-bd_OB_tRNA"/>
</dbReference>
<dbReference type="GO" id="GO:0008408">
    <property type="term" value="F:3'-5' exonuclease activity"/>
    <property type="evidence" value="ECO:0007669"/>
    <property type="project" value="InterPro"/>
</dbReference>
<dbReference type="Gene3D" id="3.20.20.140">
    <property type="entry name" value="Metal-dependent hydrolases"/>
    <property type="match status" value="1"/>
</dbReference>
<evidence type="ECO:0000256" key="8">
    <source>
        <dbReference type="ARBA" id="ARBA00022932"/>
    </source>
</evidence>
<comment type="subcellular location">
    <subcellularLocation>
        <location evidence="1">Cytoplasm</location>
    </subcellularLocation>
</comment>
<feature type="domain" description="Polymerase/histidinol phosphatase N-terminal" evidence="11">
    <location>
        <begin position="5"/>
        <end position="72"/>
    </location>
</feature>
<keyword evidence="13" id="KW-1185">Reference proteome</keyword>
<keyword evidence="5 12" id="KW-0808">Transferase</keyword>
<sequence length="1172" mass="132002">MVPFAHLHVHSEYSLLDGACRIEKLVDRVAELGQTSCALTDHGVMYGVIDFYRACKAKGIHPVIGCEVYLAPHSRFDRSYINGEWHTHLILLCENMTGYRNLIHMVSCGFSEGFYMKPRIDMELLRAHSEGLICLSACLAGAIPRALADGDMDGAYDLCEQFLDIFDREHFYLEIQDHGIPLQQKVNEGLYQLSRELNIGLVATNDAHYLTKADARIQDVLMSIQMGKTVDDPTRMKFETQEFYIKDADEMAALFPEHPEALANTVKIAERCQVEFEFGKYHLPEFDVPDGYTSLEYLQKLCDEGFARRYPNDDGTVRKRLQYEIDMIAKMGFVDYFLIVSDFIGYAKSQGIPVGPGRGSAAGSIVSYCLAITDLDPIHYSLYFERFLNPERVSMPDIDVDFCYVRRPEVIEYVTRKYGKDRVAQIVTFGTMAARGAIRDVGRALNIPYNDVDAVAKQVPNELHITIDKALTINAELKKMYDEQPQVKELIDTARALEGMPRNASTHAAGVVITKDPVDTYVPLSRNGDQMVTQFTMVTIEELGLLKMDFLGLRNLTVIADAEKLIRRHTPDFSIENVDMSDPATYEMLGKGSTMGVFQLESAGITNVVTGLRPQSIEDITAVVALYRPGPMQSIPRYIECRHHPEKVTYKHPLLEPILSVTYGCMIYQEQVMQVFQSLAGYSLGKADMVRRAMSKKKMKELEKERVNFIYGNEELGIDGAIKRGVPEAVAASLFDEIMDFANYAFNKAHAVCYAVVSFRTAYLKCHYPREYLAALLTSVLDVSDKISEYIQAARDMGIAVLPPDVNESYDEFSVAGENIRFGLAAVKGVGRSFMKQLVEEREANGLFTSFQDFCERMYDRELNRRALESLIKAGSFDSMHYYRSQLLKIVNPVVDAIAQNRKKNIEGQMDLFGMGNDEVRDTQIAMPNIPEVPKRELLAMEKETTGLYLSGHPMDEYRSLTQKAQAASVKQIIDDLTGESSRPVYKDGMTVRLACVITAVRLKSTRNGSMMAYVTAEDDTAAIELVVFPRSLQQCGAYLTEDSAVLLTGKIDAREDEAPKVLLNEAQPLTESAVESLQQPKKGTQKSVYTDAQAAKLAPQKLFLRISSLQSDEWTQIKEVLCTQPGDTPVYLYPMDTKKKTLAARRYWCKPDIAFLTKLRFLLREEDVIIQ</sequence>
<dbReference type="Gene3D" id="1.10.150.870">
    <property type="match status" value="1"/>
</dbReference>
<evidence type="ECO:0000256" key="10">
    <source>
        <dbReference type="ARBA" id="ARBA00049244"/>
    </source>
</evidence>
<evidence type="ECO:0000259" key="11">
    <source>
        <dbReference type="SMART" id="SM00481"/>
    </source>
</evidence>
<dbReference type="EMBL" id="JAJEPX010000038">
    <property type="protein sequence ID" value="MCC2177544.1"/>
    <property type="molecule type" value="Genomic_DNA"/>
</dbReference>
<keyword evidence="8" id="KW-0239">DNA-directed DNA polymerase</keyword>
<evidence type="ECO:0000256" key="6">
    <source>
        <dbReference type="ARBA" id="ARBA00022695"/>
    </source>
</evidence>
<keyword evidence="6 12" id="KW-0548">Nucleotidyltransferase</keyword>
<evidence type="ECO:0000256" key="7">
    <source>
        <dbReference type="ARBA" id="ARBA00022705"/>
    </source>
</evidence>
<dbReference type="GO" id="GO:0003887">
    <property type="term" value="F:DNA-directed DNA polymerase activity"/>
    <property type="evidence" value="ECO:0007669"/>
    <property type="project" value="UniProtKB-KW"/>
</dbReference>
<dbReference type="InterPro" id="IPR041931">
    <property type="entry name" value="DNA_pol3_alpha_thumb_dom"/>
</dbReference>
<dbReference type="NCBIfam" id="NF004226">
    <property type="entry name" value="PRK05673.1"/>
    <property type="match status" value="1"/>
</dbReference>
<dbReference type="Pfam" id="PF02811">
    <property type="entry name" value="PHP"/>
    <property type="match status" value="1"/>
</dbReference>
<evidence type="ECO:0000256" key="5">
    <source>
        <dbReference type="ARBA" id="ARBA00022679"/>
    </source>
</evidence>
<dbReference type="RefSeq" id="WP_116705100.1">
    <property type="nucleotide sequence ID" value="NZ_JAJEPX010000038.1"/>
</dbReference>
<dbReference type="Proteomes" id="UP001298753">
    <property type="component" value="Unassembled WGS sequence"/>
</dbReference>
<comment type="function">
    <text evidence="9">DNA polymerase III is a complex, multichain enzyme responsible for most of the replicative synthesis in bacteria. This DNA polymerase also exhibits 3' to 5' exonuclease activity. The alpha chain is the DNA polymerase.</text>
</comment>
<dbReference type="InterPro" id="IPR011708">
    <property type="entry name" value="DNA_pol3_alpha_NTPase_dom"/>
</dbReference>
<dbReference type="InterPro" id="IPR004805">
    <property type="entry name" value="DnaE2/DnaE/PolC"/>
</dbReference>
<evidence type="ECO:0000256" key="9">
    <source>
        <dbReference type="ARBA" id="ARBA00025611"/>
    </source>
</evidence>
<organism evidence="12 13">
    <name type="scientific">Agathobaculum butyriciproducens</name>
    <dbReference type="NCBI Taxonomy" id="1628085"/>
    <lineage>
        <taxon>Bacteria</taxon>
        <taxon>Bacillati</taxon>
        <taxon>Bacillota</taxon>
        <taxon>Clostridia</taxon>
        <taxon>Eubacteriales</taxon>
        <taxon>Butyricicoccaceae</taxon>
        <taxon>Agathobaculum</taxon>
    </lineage>
</organism>
<dbReference type="EC" id="2.7.7.7" evidence="3"/>
<dbReference type="NCBIfam" id="TIGR00594">
    <property type="entry name" value="polc"/>
    <property type="match status" value="1"/>
</dbReference>
<evidence type="ECO:0000256" key="3">
    <source>
        <dbReference type="ARBA" id="ARBA00012417"/>
    </source>
</evidence>
<dbReference type="Pfam" id="PF01336">
    <property type="entry name" value="tRNA_anti-codon"/>
    <property type="match status" value="1"/>
</dbReference>
<dbReference type="GO" id="GO:0005737">
    <property type="term" value="C:cytoplasm"/>
    <property type="evidence" value="ECO:0007669"/>
    <property type="project" value="UniProtKB-SubCell"/>
</dbReference>
<accession>A0AAW4VZX6</accession>
<comment type="caution">
    <text evidence="12">The sequence shown here is derived from an EMBL/GenBank/DDBJ whole genome shotgun (WGS) entry which is preliminary data.</text>
</comment>